<dbReference type="PANTHER" id="PTHR43828">
    <property type="entry name" value="ASPARAGINASE"/>
    <property type="match status" value="1"/>
</dbReference>
<evidence type="ECO:0000256" key="2">
    <source>
        <dbReference type="ARBA" id="ARBA00023043"/>
    </source>
</evidence>
<dbReference type="GO" id="GO:0001228">
    <property type="term" value="F:DNA-binding transcription activator activity, RNA polymerase II-specific"/>
    <property type="evidence" value="ECO:0007669"/>
    <property type="project" value="UniProtKB-ARBA"/>
</dbReference>
<accession>A0A0W4ZW09</accession>
<dbReference type="AlphaFoldDB" id="A0A0W4ZW09"/>
<keyword evidence="1" id="KW-0677">Repeat</keyword>
<dbReference type="SMART" id="SM00248">
    <property type="entry name" value="ANK"/>
    <property type="match status" value="2"/>
</dbReference>
<dbReference type="GO" id="GO:0033309">
    <property type="term" value="C:SBF transcription complex"/>
    <property type="evidence" value="ECO:0007669"/>
    <property type="project" value="TreeGrafter"/>
</dbReference>
<name>A0A0W4ZW09_PNEJ7</name>
<dbReference type="Gene3D" id="3.10.260.10">
    <property type="entry name" value="Transcription regulator HTH, APSES-type DNA-binding domain"/>
    <property type="match status" value="1"/>
</dbReference>
<feature type="repeat" description="ANK" evidence="3">
    <location>
        <begin position="241"/>
        <end position="273"/>
    </location>
</feature>
<dbReference type="InterPro" id="IPR036770">
    <property type="entry name" value="Ankyrin_rpt-contain_sf"/>
</dbReference>
<dbReference type="PROSITE" id="PS50088">
    <property type="entry name" value="ANK_REPEAT"/>
    <property type="match status" value="1"/>
</dbReference>
<evidence type="ECO:0000256" key="3">
    <source>
        <dbReference type="PROSITE-ProRule" id="PRU00023"/>
    </source>
</evidence>
<keyword evidence="2 3" id="KW-0040">ANK repeat</keyword>
<dbReference type="Pfam" id="PF04383">
    <property type="entry name" value="KilA-N"/>
    <property type="match status" value="1"/>
</dbReference>
<sequence length="664" mass="75385">MSEPKIYKTIYSGIPVYEYVINGVAVMRRYSDSYINATQILKVADFDKPQRTRILEREVQKGEHEKVQGGYGKYQGTWIPLSRALELAQQYKVEHLLKPILEYQLNEKSPPSLSKQSISVPKGIPQLTPTSKHSRIVKHTIPGEEDFGCVSMDDSVSVETHSTQSHLESEASPMNSELDAAIGSRKRKYTQLLQNFPDDKRLNKYSEALLDFFMSSNHQSLPDFLIHCPSDFNANAIIDEEGHTALHWACAMGHLRVVEALLDASADISAVNLQGQTVLMRSVLFTNNYDLKSFPQLVQILHPTIHLSDKFLQTVFHHIASTTTSRSKLSAAKYYAETILNHLSETQPANEIAQLLDARDSEGDTALTIFSRNGARKCVRVLTNFHANLHIPNNQGRTAEEYIIEYERQRQNLPHRQNSLYMNGQSIDHYNKHYNKSMFSIPSSSRYVTKQPDPYSSETAIKITQKTIPEIQEKLKLLANTYDTELKDKESYHSQALELLANMNREIEVSRKALKEIIGSGPDAAEIQKQAIINANAEMEVVSKKLKIAVERNQLRELTRLVKEESLIQQHSPTLFKEDKKEKEKLIYELQELQKERQKLIDTIVELFATAGVGERMNEYRRLIAMSCGLNVDDVDNVLDAITEVLTGNPDDMAEEQAESVVLV</sequence>
<dbReference type="OrthoDB" id="6718656at2759"/>
<keyword evidence="4" id="KW-0175">Coiled coil</keyword>
<dbReference type="InterPro" id="IPR002110">
    <property type="entry name" value="Ankyrin_rpt"/>
</dbReference>
<reference evidence="7" key="1">
    <citation type="journal article" date="2016" name="Nat. Commun.">
        <title>Genome analysis of three Pneumocystis species reveals adaptation mechanisms to life exclusively in mammalian hosts.</title>
        <authorList>
            <person name="Ma L."/>
            <person name="Chen Z."/>
            <person name="Huang D.W."/>
            <person name="Kutty G."/>
            <person name="Ishihara M."/>
            <person name="Wang H."/>
            <person name="Abouelleil A."/>
            <person name="Bishop L."/>
            <person name="Davey E."/>
            <person name="Deng R."/>
            <person name="Deng X."/>
            <person name="Fan L."/>
            <person name="Fantoni G."/>
            <person name="Fitzgerald M."/>
            <person name="Gogineni E."/>
            <person name="Goldberg J.M."/>
            <person name="Handley G."/>
            <person name="Hu X."/>
            <person name="Huber C."/>
            <person name="Jiao X."/>
            <person name="Jones K."/>
            <person name="Levin J.Z."/>
            <person name="Liu Y."/>
            <person name="Macdonald P."/>
            <person name="Melnikov A."/>
            <person name="Raley C."/>
            <person name="Sassi M."/>
            <person name="Sherman B.T."/>
            <person name="Song X."/>
            <person name="Sykes S."/>
            <person name="Tran B."/>
            <person name="Walsh L."/>
            <person name="Xia Y."/>
            <person name="Yang J."/>
            <person name="Young S."/>
            <person name="Zeng Q."/>
            <person name="Zheng X."/>
            <person name="Stephens R."/>
            <person name="Nusbaum C."/>
            <person name="Birren B.W."/>
            <person name="Azadi P."/>
            <person name="Lempicki R.A."/>
            <person name="Cuomo C.A."/>
            <person name="Kovacs J.A."/>
        </authorList>
    </citation>
    <scope>NUCLEOTIDE SEQUENCE [LARGE SCALE GENOMIC DNA]</scope>
    <source>
        <strain evidence="7">RU7</strain>
    </source>
</reference>
<dbReference type="VEuPathDB" id="FungiDB:T551_00045"/>
<dbReference type="SUPFAM" id="SSF54616">
    <property type="entry name" value="DNA-binding domain of Mlu1-box binding protein MBP1"/>
    <property type="match status" value="1"/>
</dbReference>
<comment type="caution">
    <text evidence="6">The sequence shown here is derived from an EMBL/GenBank/DDBJ whole genome shotgun (WGS) entry which is preliminary data.</text>
</comment>
<evidence type="ECO:0000313" key="6">
    <source>
        <dbReference type="EMBL" id="KTW32560.1"/>
    </source>
</evidence>
<dbReference type="InterPro" id="IPR051642">
    <property type="entry name" value="SWI6-like"/>
</dbReference>
<evidence type="ECO:0000313" key="7">
    <source>
        <dbReference type="Proteomes" id="UP000053447"/>
    </source>
</evidence>
<dbReference type="Pfam" id="PF12796">
    <property type="entry name" value="Ank_2"/>
    <property type="match status" value="1"/>
</dbReference>
<dbReference type="PROSITE" id="PS51299">
    <property type="entry name" value="HTH_APSES"/>
    <property type="match status" value="1"/>
</dbReference>
<dbReference type="RefSeq" id="XP_018231252.1">
    <property type="nucleotide sequence ID" value="XM_018372312.1"/>
</dbReference>
<dbReference type="PANTHER" id="PTHR43828:SF15">
    <property type="entry name" value="TRANSCRIPTION FACTOR MBP1"/>
    <property type="match status" value="1"/>
</dbReference>
<dbReference type="GO" id="GO:0030907">
    <property type="term" value="C:MBF transcription complex"/>
    <property type="evidence" value="ECO:0007669"/>
    <property type="project" value="TreeGrafter"/>
</dbReference>
<feature type="domain" description="HTH APSES-type" evidence="5">
    <location>
        <begin position="6"/>
        <end position="112"/>
    </location>
</feature>
<dbReference type="SUPFAM" id="SSF48403">
    <property type="entry name" value="Ankyrin repeat"/>
    <property type="match status" value="1"/>
</dbReference>
<protein>
    <recommendedName>
        <fullName evidence="5">HTH APSES-type domain-containing protein</fullName>
    </recommendedName>
</protein>
<dbReference type="InterPro" id="IPR018004">
    <property type="entry name" value="KilA/APSES_HTH"/>
</dbReference>
<dbReference type="Proteomes" id="UP000053447">
    <property type="component" value="Unassembled WGS sequence"/>
</dbReference>
<dbReference type="Gene3D" id="1.25.40.20">
    <property type="entry name" value="Ankyrin repeat-containing domain"/>
    <property type="match status" value="1"/>
</dbReference>
<feature type="coiled-coil region" evidence="4">
    <location>
        <begin position="576"/>
        <end position="610"/>
    </location>
</feature>
<dbReference type="InterPro" id="IPR003163">
    <property type="entry name" value="Tscrpt_reg_HTH_APSES-type"/>
</dbReference>
<dbReference type="GeneID" id="28938567"/>
<gene>
    <name evidence="6" type="ORF">T551_00045</name>
</gene>
<dbReference type="STRING" id="1408657.A0A0W4ZW09"/>
<evidence type="ECO:0000256" key="4">
    <source>
        <dbReference type="SAM" id="Coils"/>
    </source>
</evidence>
<evidence type="ECO:0000259" key="5">
    <source>
        <dbReference type="PROSITE" id="PS51299"/>
    </source>
</evidence>
<organism evidence="6 7">
    <name type="scientific">Pneumocystis jirovecii (strain RU7)</name>
    <name type="common">Human pneumocystis pneumonia agent</name>
    <dbReference type="NCBI Taxonomy" id="1408657"/>
    <lineage>
        <taxon>Eukaryota</taxon>
        <taxon>Fungi</taxon>
        <taxon>Dikarya</taxon>
        <taxon>Ascomycota</taxon>
        <taxon>Taphrinomycotina</taxon>
        <taxon>Pneumocystomycetes</taxon>
        <taxon>Pneumocystaceae</taxon>
        <taxon>Pneumocystis</taxon>
    </lineage>
</organism>
<evidence type="ECO:0000256" key="1">
    <source>
        <dbReference type="ARBA" id="ARBA00022737"/>
    </source>
</evidence>
<proteinExistence type="predicted"/>
<dbReference type="FunFam" id="3.10.260.10:FF:000001">
    <property type="entry name" value="APSES transcription factor (MbpA)"/>
    <property type="match status" value="1"/>
</dbReference>
<dbReference type="eggNOG" id="KOG4177">
    <property type="taxonomic scope" value="Eukaryota"/>
</dbReference>
<dbReference type="InterPro" id="IPR036887">
    <property type="entry name" value="HTH_APSES_sf"/>
</dbReference>
<dbReference type="GO" id="GO:0003677">
    <property type="term" value="F:DNA binding"/>
    <property type="evidence" value="ECO:0007669"/>
    <property type="project" value="InterPro"/>
</dbReference>
<keyword evidence="7" id="KW-1185">Reference proteome</keyword>
<dbReference type="SMART" id="SM01252">
    <property type="entry name" value="KilA-N"/>
    <property type="match status" value="1"/>
</dbReference>
<dbReference type="EMBL" id="LFWA01000001">
    <property type="protein sequence ID" value="KTW32560.1"/>
    <property type="molecule type" value="Genomic_DNA"/>
</dbReference>
<dbReference type="PROSITE" id="PS50297">
    <property type="entry name" value="ANK_REP_REGION"/>
    <property type="match status" value="1"/>
</dbReference>